<reference evidence="2" key="1">
    <citation type="journal article" date="2019" name="bioRxiv">
        <title>The Genome of the Zebra Mussel, Dreissena polymorpha: A Resource for Invasive Species Research.</title>
        <authorList>
            <person name="McCartney M.A."/>
            <person name="Auch B."/>
            <person name="Kono T."/>
            <person name="Mallez S."/>
            <person name="Zhang Y."/>
            <person name="Obille A."/>
            <person name="Becker A."/>
            <person name="Abrahante J.E."/>
            <person name="Garbe J."/>
            <person name="Badalamenti J.P."/>
            <person name="Herman A."/>
            <person name="Mangelson H."/>
            <person name="Liachko I."/>
            <person name="Sullivan S."/>
            <person name="Sone E.D."/>
            <person name="Koren S."/>
            <person name="Silverstein K.A.T."/>
            <person name="Beckman K.B."/>
            <person name="Gohl D.M."/>
        </authorList>
    </citation>
    <scope>NUCLEOTIDE SEQUENCE</scope>
    <source>
        <strain evidence="2">Duluth1</strain>
        <tissue evidence="2">Whole animal</tissue>
    </source>
</reference>
<sequence>MPKATLTTAKSGKRKATSPPEAPQSRIAKLMADALSKDEDVFKGNWPTHPPEA</sequence>
<feature type="region of interest" description="Disordered" evidence="1">
    <location>
        <begin position="1"/>
        <end position="26"/>
    </location>
</feature>
<gene>
    <name evidence="2" type="ORF">DPMN_190160</name>
</gene>
<evidence type="ECO:0000256" key="1">
    <source>
        <dbReference type="SAM" id="MobiDB-lite"/>
    </source>
</evidence>
<dbReference type="AlphaFoldDB" id="A0A9D4DWR3"/>
<name>A0A9D4DWR3_DREPO</name>
<accession>A0A9D4DWR3</accession>
<protein>
    <submittedName>
        <fullName evidence="2">Uncharacterized protein</fullName>
    </submittedName>
</protein>
<evidence type="ECO:0000313" key="2">
    <source>
        <dbReference type="EMBL" id="KAH3755464.1"/>
    </source>
</evidence>
<proteinExistence type="predicted"/>
<dbReference type="EMBL" id="JAIWYP010000010">
    <property type="protein sequence ID" value="KAH3755464.1"/>
    <property type="molecule type" value="Genomic_DNA"/>
</dbReference>
<dbReference type="Proteomes" id="UP000828390">
    <property type="component" value="Unassembled WGS sequence"/>
</dbReference>
<feature type="compositionally biased region" description="Polar residues" evidence="1">
    <location>
        <begin position="1"/>
        <end position="10"/>
    </location>
</feature>
<comment type="caution">
    <text evidence="2">The sequence shown here is derived from an EMBL/GenBank/DDBJ whole genome shotgun (WGS) entry which is preliminary data.</text>
</comment>
<organism evidence="2 3">
    <name type="scientific">Dreissena polymorpha</name>
    <name type="common">Zebra mussel</name>
    <name type="synonym">Mytilus polymorpha</name>
    <dbReference type="NCBI Taxonomy" id="45954"/>
    <lineage>
        <taxon>Eukaryota</taxon>
        <taxon>Metazoa</taxon>
        <taxon>Spiralia</taxon>
        <taxon>Lophotrochozoa</taxon>
        <taxon>Mollusca</taxon>
        <taxon>Bivalvia</taxon>
        <taxon>Autobranchia</taxon>
        <taxon>Heteroconchia</taxon>
        <taxon>Euheterodonta</taxon>
        <taxon>Imparidentia</taxon>
        <taxon>Neoheterodontei</taxon>
        <taxon>Myida</taxon>
        <taxon>Dreissenoidea</taxon>
        <taxon>Dreissenidae</taxon>
        <taxon>Dreissena</taxon>
    </lineage>
</organism>
<reference evidence="2" key="2">
    <citation type="submission" date="2020-11" db="EMBL/GenBank/DDBJ databases">
        <authorList>
            <person name="McCartney M.A."/>
            <person name="Auch B."/>
            <person name="Kono T."/>
            <person name="Mallez S."/>
            <person name="Becker A."/>
            <person name="Gohl D.M."/>
            <person name="Silverstein K.A.T."/>
            <person name="Koren S."/>
            <person name="Bechman K.B."/>
            <person name="Herman A."/>
            <person name="Abrahante J.E."/>
            <person name="Garbe J."/>
        </authorList>
    </citation>
    <scope>NUCLEOTIDE SEQUENCE</scope>
    <source>
        <strain evidence="2">Duluth1</strain>
        <tissue evidence="2">Whole animal</tissue>
    </source>
</reference>
<keyword evidence="3" id="KW-1185">Reference proteome</keyword>
<evidence type="ECO:0000313" key="3">
    <source>
        <dbReference type="Proteomes" id="UP000828390"/>
    </source>
</evidence>